<evidence type="ECO:0000256" key="4">
    <source>
        <dbReference type="ARBA" id="ARBA00022448"/>
    </source>
</evidence>
<evidence type="ECO:0000256" key="10">
    <source>
        <dbReference type="ARBA" id="ARBA00023132"/>
    </source>
</evidence>
<protein>
    <submittedName>
        <fullName evidence="15">Uncharacterized protein</fullName>
    </submittedName>
</protein>
<keyword evidence="8 13" id="KW-1133">Transmembrane helix</keyword>
<keyword evidence="7" id="KW-0653">Protein transport</keyword>
<keyword evidence="10" id="KW-0906">Nuclear pore complex</keyword>
<accession>A0A914LGA9</accession>
<reference evidence="15" key="1">
    <citation type="submission" date="2022-11" db="UniProtKB">
        <authorList>
            <consortium name="WormBaseParasite"/>
        </authorList>
    </citation>
    <scope>IDENTIFICATION</scope>
</reference>
<comment type="subcellular location">
    <subcellularLocation>
        <location evidence="1">Nucleus membrane</location>
        <topology evidence="1">Multi-pass membrane protein</topology>
    </subcellularLocation>
    <subcellularLocation>
        <location evidence="2">Nucleus</location>
        <location evidence="2">Nuclear pore complex</location>
    </subcellularLocation>
</comment>
<keyword evidence="14" id="KW-1185">Reference proteome</keyword>
<dbReference type="GO" id="GO:0006999">
    <property type="term" value="P:nuclear pore organization"/>
    <property type="evidence" value="ECO:0007669"/>
    <property type="project" value="TreeGrafter"/>
</dbReference>
<dbReference type="Proteomes" id="UP000887563">
    <property type="component" value="Unplaced"/>
</dbReference>
<evidence type="ECO:0000256" key="1">
    <source>
        <dbReference type="ARBA" id="ARBA00004232"/>
    </source>
</evidence>
<evidence type="ECO:0000256" key="5">
    <source>
        <dbReference type="ARBA" id="ARBA00022692"/>
    </source>
</evidence>
<feature type="transmembrane region" description="Helical" evidence="13">
    <location>
        <begin position="81"/>
        <end position="101"/>
    </location>
</feature>
<organism evidence="14 15">
    <name type="scientific">Meloidogyne incognita</name>
    <name type="common">Southern root-knot nematode worm</name>
    <name type="synonym">Oxyuris incognita</name>
    <dbReference type="NCBI Taxonomy" id="6306"/>
    <lineage>
        <taxon>Eukaryota</taxon>
        <taxon>Metazoa</taxon>
        <taxon>Ecdysozoa</taxon>
        <taxon>Nematoda</taxon>
        <taxon>Chromadorea</taxon>
        <taxon>Rhabditida</taxon>
        <taxon>Tylenchina</taxon>
        <taxon>Tylenchomorpha</taxon>
        <taxon>Tylenchoidea</taxon>
        <taxon>Meloidogynidae</taxon>
        <taxon>Meloidogyninae</taxon>
        <taxon>Meloidogyne</taxon>
        <taxon>Meloidogyne incognita group</taxon>
    </lineage>
</organism>
<keyword evidence="12" id="KW-0539">Nucleus</keyword>
<dbReference type="GO" id="GO:0030674">
    <property type="term" value="F:protein-macromolecule adaptor activity"/>
    <property type="evidence" value="ECO:0007669"/>
    <property type="project" value="TreeGrafter"/>
</dbReference>
<name>A0A914LGA9_MELIC</name>
<keyword evidence="9" id="KW-0811">Translocation</keyword>
<dbReference type="GO" id="GO:0015031">
    <property type="term" value="P:protein transport"/>
    <property type="evidence" value="ECO:0007669"/>
    <property type="project" value="UniProtKB-KW"/>
</dbReference>
<dbReference type="GO" id="GO:0051028">
    <property type="term" value="P:mRNA transport"/>
    <property type="evidence" value="ECO:0007669"/>
    <property type="project" value="UniProtKB-KW"/>
</dbReference>
<evidence type="ECO:0000256" key="11">
    <source>
        <dbReference type="ARBA" id="ARBA00023136"/>
    </source>
</evidence>
<keyword evidence="6" id="KW-0509">mRNA transport</keyword>
<dbReference type="WBParaSite" id="Minc3s00500g13370">
    <property type="protein sequence ID" value="Minc3s00500g13370"/>
    <property type="gene ID" value="Minc3s00500g13370"/>
</dbReference>
<dbReference type="PANTHER" id="PTHR13269">
    <property type="entry name" value="NUCLEOPORIN NDC1"/>
    <property type="match status" value="1"/>
</dbReference>
<evidence type="ECO:0000256" key="6">
    <source>
        <dbReference type="ARBA" id="ARBA00022816"/>
    </source>
</evidence>
<sequence length="688" mass="78399">MDNQPIVVDPLIQIDEQTLQRALMRWLLFISFKRAFENFKQFTQQPTFLGSILLLFLFSPSAIVFHLFFNVIGLGFRDTFVCSLCTPFVLLIILFVVYLQFSESLRHFFFVRMINFTFPENYSAIATNKSLDFASPLVVVYALKSKDPMIKLYGLKQLQRTCCGTPMQRIPLYSLSQPEQFQAELQPRKVICLPFFVEALLLKASRLFFYLFHSPILGAYETLCALLAIKVLSRTIIHSIEEDRFGVVQKDLKLCISKLTRLSIAIDAYVRARGRSATPSNINQFNVHLLDVELASALKDIRTVFAPYIELNGVLPKSVRVIAFASVDKDFRPQYKLANELPLCLFDCTFADGQLDWQFDRGTICSIIEILQKIWAEHQVKAANIRQMLEGLGGMINIKMENGETSKENNVKGLDEFIRNGPTPKLYGLKQLQRTCCGTPMQRIPLYSLSQPGEHPRNWLALREVSVQLIQDVIYHLQQQTKFHCVGVGGRKAAIAEFIEKDGSFSTTPTENVSPTIVLNELYEGRRSLFMPPALKPRSAEQFQAELQPRKVIRLPFFVEALLLKASRLFFYLFHSPILGAYETLCALLAIKVLSRTIIHSIEEDRFGVVQKDLKLCISKLTRLSIAIDAYVRARGRSATPSNINQFNVHLLDVELASALKDIRTVFAPYIDDLNLHPTEAEVFRMLV</sequence>
<evidence type="ECO:0000256" key="7">
    <source>
        <dbReference type="ARBA" id="ARBA00022927"/>
    </source>
</evidence>
<keyword evidence="11 13" id="KW-0472">Membrane</keyword>
<evidence type="ECO:0000313" key="15">
    <source>
        <dbReference type="WBParaSite" id="Minc3s00500g13370"/>
    </source>
</evidence>
<evidence type="ECO:0000256" key="13">
    <source>
        <dbReference type="SAM" id="Phobius"/>
    </source>
</evidence>
<dbReference type="GO" id="GO:0070762">
    <property type="term" value="C:nuclear pore transmembrane ring"/>
    <property type="evidence" value="ECO:0007669"/>
    <property type="project" value="TreeGrafter"/>
</dbReference>
<dbReference type="PANTHER" id="PTHR13269:SF6">
    <property type="entry name" value="NUCLEOPORIN NDC1"/>
    <property type="match status" value="1"/>
</dbReference>
<feature type="transmembrane region" description="Helical" evidence="13">
    <location>
        <begin position="48"/>
        <end position="69"/>
    </location>
</feature>
<evidence type="ECO:0000256" key="3">
    <source>
        <dbReference type="ARBA" id="ARBA00005760"/>
    </source>
</evidence>
<dbReference type="InterPro" id="IPR019049">
    <property type="entry name" value="Nucleoporin_prot_Ndc1/Nup"/>
</dbReference>
<dbReference type="GO" id="GO:0031965">
    <property type="term" value="C:nuclear membrane"/>
    <property type="evidence" value="ECO:0007669"/>
    <property type="project" value="UniProtKB-SubCell"/>
</dbReference>
<dbReference type="AlphaFoldDB" id="A0A914LGA9"/>
<evidence type="ECO:0000313" key="14">
    <source>
        <dbReference type="Proteomes" id="UP000887563"/>
    </source>
</evidence>
<keyword evidence="4" id="KW-0813">Transport</keyword>
<keyword evidence="5 13" id="KW-0812">Transmembrane</keyword>
<evidence type="ECO:0000256" key="8">
    <source>
        <dbReference type="ARBA" id="ARBA00022989"/>
    </source>
</evidence>
<comment type="similarity">
    <text evidence="3">Belongs to the NDC1 family.</text>
</comment>
<evidence type="ECO:0000256" key="12">
    <source>
        <dbReference type="ARBA" id="ARBA00023242"/>
    </source>
</evidence>
<evidence type="ECO:0000256" key="9">
    <source>
        <dbReference type="ARBA" id="ARBA00023010"/>
    </source>
</evidence>
<evidence type="ECO:0000256" key="2">
    <source>
        <dbReference type="ARBA" id="ARBA00004567"/>
    </source>
</evidence>
<proteinExistence type="inferred from homology"/>
<dbReference type="Pfam" id="PF09531">
    <property type="entry name" value="Ndc1_Nup"/>
    <property type="match status" value="2"/>
</dbReference>